<reference evidence="9 11" key="1">
    <citation type="journal article" date="2013" name="Curr. Biol.">
        <title>Shared signatures of parasitism and phylogenomics unite Cryptomycota and microsporidia.</title>
        <authorList>
            <person name="James T.Y."/>
            <person name="Pelin A."/>
            <person name="Bonen L."/>
            <person name="Ahrendt S."/>
            <person name="Sain D."/>
            <person name="Corradi N."/>
            <person name="Stajich J.E."/>
        </authorList>
    </citation>
    <scope>NUCLEOTIDE SEQUENCE [LARGE SCALE GENOMIC DNA]</scope>
    <source>
        <strain evidence="9">CSF55</strain>
        <strain evidence="9">CSF55</strain>
    </source>
</reference>
<accession>A0A075B4M1</accession>
<dbReference type="InterPro" id="IPR015943">
    <property type="entry name" value="WD40/YVTN_repeat-like_dom_sf"/>
</dbReference>
<evidence type="ECO:0000313" key="11">
    <source>
        <dbReference type="Proteomes" id="UP000030755"/>
    </source>
</evidence>
<dbReference type="GO" id="GO:2000601">
    <property type="term" value="P:positive regulation of Arp2/3 complex-mediated actin nucleation"/>
    <property type="evidence" value="ECO:0007669"/>
    <property type="project" value="EnsemblFungi"/>
</dbReference>
<dbReference type="PROSITE" id="PS00678">
    <property type="entry name" value="WD_REPEATS_1"/>
    <property type="match status" value="1"/>
</dbReference>
<name>A0A075B4M1_ROZAC</name>
<evidence type="ECO:0000313" key="12">
    <source>
        <dbReference type="Proteomes" id="UP000281549"/>
    </source>
</evidence>
<evidence type="ECO:0000256" key="3">
    <source>
        <dbReference type="ARBA" id="ARBA00022574"/>
    </source>
</evidence>
<keyword evidence="3 8" id="KW-0853">WD repeat</keyword>
<dbReference type="Pfam" id="PF00400">
    <property type="entry name" value="WD40"/>
    <property type="match status" value="3"/>
</dbReference>
<dbReference type="OrthoDB" id="406844at2759"/>
<keyword evidence="2 7" id="KW-0963">Cytoplasm</keyword>
<dbReference type="GO" id="GO:0044396">
    <property type="term" value="P:actin cortical patch organization"/>
    <property type="evidence" value="ECO:0007669"/>
    <property type="project" value="EnsemblFungi"/>
</dbReference>
<dbReference type="GO" id="GO:0030479">
    <property type="term" value="C:actin cortical patch"/>
    <property type="evidence" value="ECO:0007669"/>
    <property type="project" value="UniProtKB-SubCell"/>
</dbReference>
<dbReference type="HOGENOM" id="CLU_034396_1_0_1"/>
<organism evidence="9 11">
    <name type="scientific">Rozella allomycis (strain CSF55)</name>
    <dbReference type="NCBI Taxonomy" id="988480"/>
    <lineage>
        <taxon>Eukaryota</taxon>
        <taxon>Fungi</taxon>
        <taxon>Fungi incertae sedis</taxon>
        <taxon>Cryptomycota</taxon>
        <taxon>Cryptomycota incertae sedis</taxon>
        <taxon>Rozella</taxon>
    </lineage>
</organism>
<proteinExistence type="inferred from homology"/>
<comment type="function">
    <text evidence="7">Functions as component of the Arp2/3 complex which is involved in regulation of actin polymerization and together with an activating nucleation-promoting factor (NPF) mediates the formation of branched actin networks.</text>
</comment>
<dbReference type="GO" id="GO:0051015">
    <property type="term" value="F:actin filament binding"/>
    <property type="evidence" value="ECO:0007669"/>
    <property type="project" value="EnsemblFungi"/>
</dbReference>
<keyword evidence="11" id="KW-1185">Reference proteome</keyword>
<dbReference type="AlphaFoldDB" id="A0A075B4M1"/>
<dbReference type="PANTHER" id="PTHR10709">
    <property type="entry name" value="ACTIN-RELATED PROTEIN 2/3 COMPLEX SUBUNIT 1"/>
    <property type="match status" value="1"/>
</dbReference>
<evidence type="ECO:0000256" key="2">
    <source>
        <dbReference type="ARBA" id="ARBA00022490"/>
    </source>
</evidence>
<keyword evidence="4" id="KW-0677">Repeat</keyword>
<comment type="similarity">
    <text evidence="1 7">Belongs to the WD repeat ARPC1 family.</text>
</comment>
<protein>
    <recommendedName>
        <fullName evidence="7">Actin-related protein 2/3 complex subunit</fullName>
    </recommendedName>
</protein>
<evidence type="ECO:0000256" key="8">
    <source>
        <dbReference type="PROSITE-ProRule" id="PRU00221"/>
    </source>
</evidence>
<dbReference type="InterPro" id="IPR017383">
    <property type="entry name" value="ARPC1"/>
</dbReference>
<comment type="subcellular location">
    <subcellularLocation>
        <location evidence="7">Cytoplasm</location>
        <location evidence="7">Cytoskeleton</location>
        <location evidence="7">Actin patch</location>
    </subcellularLocation>
</comment>
<dbReference type="PROSITE" id="PS50082">
    <property type="entry name" value="WD_REPEATS_2"/>
    <property type="match status" value="2"/>
</dbReference>
<dbReference type="SUPFAM" id="SSF50978">
    <property type="entry name" value="WD40 repeat-like"/>
    <property type="match status" value="1"/>
</dbReference>
<dbReference type="Gene3D" id="2.130.10.10">
    <property type="entry name" value="YVTN repeat-like/Quinoprotein amine dehydrogenase"/>
    <property type="match status" value="1"/>
</dbReference>
<dbReference type="Proteomes" id="UP000281549">
    <property type="component" value="Unassembled WGS sequence"/>
</dbReference>
<dbReference type="InterPro" id="IPR036322">
    <property type="entry name" value="WD40_repeat_dom_sf"/>
</dbReference>
<dbReference type="GO" id="GO:0005885">
    <property type="term" value="C:Arp2/3 protein complex"/>
    <property type="evidence" value="ECO:0007669"/>
    <property type="project" value="UniProtKB-UniRule"/>
</dbReference>
<gene>
    <name evidence="9" type="ORF">O9G_003333</name>
    <name evidence="10" type="ORF">ROZALSC1DRAFT_26513</name>
</gene>
<dbReference type="PANTHER" id="PTHR10709:SF2">
    <property type="entry name" value="ACTIN-RELATED PROTEIN 2_3 COMPLEX SUBUNIT"/>
    <property type="match status" value="1"/>
</dbReference>
<dbReference type="EMBL" id="ML004910">
    <property type="protein sequence ID" value="RKP22088.1"/>
    <property type="molecule type" value="Genomic_DNA"/>
</dbReference>
<dbReference type="SMART" id="SM00320">
    <property type="entry name" value="WD40"/>
    <property type="match status" value="5"/>
</dbReference>
<keyword evidence="5 7" id="KW-0009">Actin-binding</keyword>
<evidence type="ECO:0000256" key="4">
    <source>
        <dbReference type="ARBA" id="ARBA00022737"/>
    </source>
</evidence>
<dbReference type="STRING" id="988480.A0A075B4M1"/>
<dbReference type="PROSITE" id="PS50294">
    <property type="entry name" value="WD_REPEATS_REGION"/>
    <property type="match status" value="1"/>
</dbReference>
<keyword evidence="6 7" id="KW-0206">Cytoskeleton</keyword>
<dbReference type="PIRSF" id="PIRSF038093">
    <property type="entry name" value="ARP2/3_su1"/>
    <property type="match status" value="1"/>
</dbReference>
<evidence type="ECO:0000256" key="6">
    <source>
        <dbReference type="ARBA" id="ARBA00023212"/>
    </source>
</evidence>
<dbReference type="OMA" id="YVWEPSP"/>
<feature type="repeat" description="WD" evidence="8">
    <location>
        <begin position="204"/>
        <end position="245"/>
    </location>
</feature>
<dbReference type="GO" id="GO:0043130">
    <property type="term" value="F:ubiquitin binding"/>
    <property type="evidence" value="ECO:0007669"/>
    <property type="project" value="EnsemblFungi"/>
</dbReference>
<reference evidence="10" key="3">
    <citation type="submission" date="2018-08" db="EMBL/GenBank/DDBJ databases">
        <title>Leveraging single-cell genomics to expand the Fungal Tree of Life.</title>
        <authorList>
            <consortium name="DOE Joint Genome Institute"/>
            <person name="Ahrendt S.R."/>
            <person name="Quandt C.A."/>
            <person name="Ciobanu D."/>
            <person name="Clum A."/>
            <person name="Salamov A."/>
            <person name="Andreopoulos B."/>
            <person name="Cheng J.-F."/>
            <person name="Woyke T."/>
            <person name="Pelin A."/>
            <person name="Henrissat B."/>
            <person name="Reynolds N."/>
            <person name="Benny G.L."/>
            <person name="Smith M.E."/>
            <person name="James T.Y."/>
            <person name="Grigoriev I.V."/>
        </authorList>
    </citation>
    <scope>NUCLEOTIDE SEQUENCE</scope>
    <source>
        <strain evidence="10">CSF55</strain>
    </source>
</reference>
<evidence type="ECO:0000256" key="1">
    <source>
        <dbReference type="ARBA" id="ARBA00006260"/>
    </source>
</evidence>
<feature type="repeat" description="WD" evidence="8">
    <location>
        <begin position="53"/>
        <end position="87"/>
    </location>
</feature>
<evidence type="ECO:0000256" key="7">
    <source>
        <dbReference type="PIRNR" id="PIRNR038093"/>
    </source>
</evidence>
<dbReference type="EMBL" id="KE560559">
    <property type="protein sequence ID" value="EPZ36462.1"/>
    <property type="molecule type" value="Genomic_DNA"/>
</dbReference>
<dbReference type="GO" id="GO:0034314">
    <property type="term" value="P:Arp2/3 complex-mediated actin nucleation"/>
    <property type="evidence" value="ECO:0007669"/>
    <property type="project" value="UniProtKB-UniRule"/>
</dbReference>
<evidence type="ECO:0000313" key="9">
    <source>
        <dbReference type="EMBL" id="EPZ36462.1"/>
    </source>
</evidence>
<dbReference type="InterPro" id="IPR001680">
    <property type="entry name" value="WD40_rpt"/>
</dbReference>
<reference evidence="12" key="2">
    <citation type="journal article" date="2018" name="Nat. Microbiol.">
        <title>Leveraging single-cell genomics to expand the fungal tree of life.</title>
        <authorList>
            <person name="Ahrendt S.R."/>
            <person name="Quandt C.A."/>
            <person name="Ciobanu D."/>
            <person name="Clum A."/>
            <person name="Salamov A."/>
            <person name="Andreopoulos B."/>
            <person name="Cheng J.F."/>
            <person name="Woyke T."/>
            <person name="Pelin A."/>
            <person name="Henrissat B."/>
            <person name="Reynolds N.K."/>
            <person name="Benny G.L."/>
            <person name="Smith M.E."/>
            <person name="James T.Y."/>
            <person name="Grigoriev I.V."/>
        </authorList>
    </citation>
    <scope>NUCLEOTIDE SEQUENCE [LARGE SCALE GENOMIC DNA]</scope>
    <source>
        <strain evidence="12">CSF55</strain>
    </source>
</reference>
<evidence type="ECO:0000256" key="5">
    <source>
        <dbReference type="ARBA" id="ARBA00023203"/>
    </source>
</evidence>
<dbReference type="Proteomes" id="UP000030755">
    <property type="component" value="Unassembled WGS sequence"/>
</dbReference>
<evidence type="ECO:0000313" key="10">
    <source>
        <dbReference type="EMBL" id="RKP22088.1"/>
    </source>
</evidence>
<dbReference type="InterPro" id="IPR019775">
    <property type="entry name" value="WD40_repeat_CS"/>
</dbReference>
<sequence>MATFTELNLPGNNISITSHSWNKERNKIALCPNNNEVHIFEKVDSEWTLATILKEHDKLVTGIDWAPNTNRIVTCSQDRNAYVWNFDGNQWKPTLVLLRINRAATCVKWCPSEEKFAVGCGARLISVCYFEKDNDWWISKHIKKPIRSTVLSVDWHPDSVLLAAGASDMKARVFSALVKDYDPSPSATPWTETFAFGSLNIELGNEHGGWIHSISFSPSGNSLAFVGHDSTLTIYNSNTKKSSILKTPFLPYLCVFWLSESSIICAGFDCSPMLYATTNAEDWSFISKIDQKQKKAMSSNSAMNMFKQMDSRAQQSESSDADLNSVHQNAITCTRVIERTPSIVKFSTSGLDGKIVVWDFPISSSEELIKNLSINSK</sequence>